<feature type="domain" description="HMG box" evidence="3">
    <location>
        <begin position="140"/>
        <end position="206"/>
    </location>
</feature>
<dbReference type="SMART" id="SM00398">
    <property type="entry name" value="HMG"/>
    <property type="match status" value="2"/>
</dbReference>
<protein>
    <submittedName>
        <fullName evidence="4">Threonine-type endopeptidase</fullName>
    </submittedName>
</protein>
<dbReference type="EMBL" id="JBBJCI010000434">
    <property type="protein sequence ID" value="KAK7230414.1"/>
    <property type="molecule type" value="Genomic_DNA"/>
</dbReference>
<dbReference type="InterPro" id="IPR009071">
    <property type="entry name" value="HMG_box_dom"/>
</dbReference>
<evidence type="ECO:0000313" key="5">
    <source>
        <dbReference type="Proteomes" id="UP001363151"/>
    </source>
</evidence>
<feature type="DNA-binding region" description="HMG box" evidence="2">
    <location>
        <begin position="55"/>
        <end position="128"/>
    </location>
</feature>
<feature type="domain" description="HMG box" evidence="3">
    <location>
        <begin position="55"/>
        <end position="128"/>
    </location>
</feature>
<dbReference type="CDD" id="cd00084">
    <property type="entry name" value="HMG-box_SF"/>
    <property type="match status" value="1"/>
</dbReference>
<keyword evidence="2" id="KW-0539">Nucleus</keyword>
<keyword evidence="1 2" id="KW-0238">DNA-binding</keyword>
<dbReference type="InterPro" id="IPR036910">
    <property type="entry name" value="HMG_box_dom_sf"/>
</dbReference>
<dbReference type="PROSITE" id="PS50118">
    <property type="entry name" value="HMG_BOX_2"/>
    <property type="match status" value="2"/>
</dbReference>
<keyword evidence="5" id="KW-1185">Reference proteome</keyword>
<dbReference type="InterPro" id="IPR050342">
    <property type="entry name" value="HMGB"/>
</dbReference>
<dbReference type="PANTHER" id="PTHR48112:SF22">
    <property type="entry name" value="MITOCHONDRIAL TRANSCRIPTION FACTOR A, ISOFORM B"/>
    <property type="match status" value="1"/>
</dbReference>
<proteinExistence type="predicted"/>
<dbReference type="Gene3D" id="1.10.30.10">
    <property type="entry name" value="High mobility group box domain"/>
    <property type="match status" value="2"/>
</dbReference>
<evidence type="ECO:0000313" key="4">
    <source>
        <dbReference type="EMBL" id="KAK7230414.1"/>
    </source>
</evidence>
<organism evidence="4 5">
    <name type="scientific">Aureococcus anophagefferens</name>
    <name type="common">Harmful bloom alga</name>
    <dbReference type="NCBI Taxonomy" id="44056"/>
    <lineage>
        <taxon>Eukaryota</taxon>
        <taxon>Sar</taxon>
        <taxon>Stramenopiles</taxon>
        <taxon>Ochrophyta</taxon>
        <taxon>Pelagophyceae</taxon>
        <taxon>Pelagomonadales</taxon>
        <taxon>Pelagomonadaceae</taxon>
        <taxon>Aureococcus</taxon>
    </lineage>
</organism>
<dbReference type="PANTHER" id="PTHR48112">
    <property type="entry name" value="HIGH MOBILITY GROUP PROTEIN DSP1"/>
    <property type="match status" value="1"/>
</dbReference>
<name>A0ABR1FGM5_AURAN</name>
<sequence>MGPDERFETISQCLLASVDRDALSGWGATVHVLTPQRRHVHALSGDPPGADGEPIKAALSAYMHFCGDERAAVTSSVKAAEGAAFKQTKVMTKLGELWRALDAATVDSYKARAAADKERYDAALAAAGILTPKQKKASKPKRPLSAYMLFCQERRPALTETLKASLGPGFKYTAVMTKLGEEWRELSDGAKVKYQDMAAAEKAKAA</sequence>
<evidence type="ECO:0000256" key="2">
    <source>
        <dbReference type="PROSITE-ProRule" id="PRU00267"/>
    </source>
</evidence>
<reference evidence="4 5" key="1">
    <citation type="submission" date="2024-03" db="EMBL/GenBank/DDBJ databases">
        <title>Aureococcus anophagefferens CCMP1851 and Kratosvirus quantuckense: Draft genome of a second virus-susceptible host strain in the model system.</title>
        <authorList>
            <person name="Chase E."/>
            <person name="Truchon A.R."/>
            <person name="Schepens W."/>
            <person name="Wilhelm S.W."/>
        </authorList>
    </citation>
    <scope>NUCLEOTIDE SEQUENCE [LARGE SCALE GENOMIC DNA]</scope>
    <source>
        <strain evidence="4 5">CCMP1851</strain>
    </source>
</reference>
<dbReference type="Pfam" id="PF00505">
    <property type="entry name" value="HMG_box"/>
    <property type="match status" value="2"/>
</dbReference>
<comment type="caution">
    <text evidence="4">The sequence shown here is derived from an EMBL/GenBank/DDBJ whole genome shotgun (WGS) entry which is preliminary data.</text>
</comment>
<dbReference type="SUPFAM" id="SSF47095">
    <property type="entry name" value="HMG-box"/>
    <property type="match status" value="2"/>
</dbReference>
<feature type="DNA-binding region" description="HMG box" evidence="2">
    <location>
        <begin position="140"/>
        <end position="206"/>
    </location>
</feature>
<evidence type="ECO:0000256" key="1">
    <source>
        <dbReference type="ARBA" id="ARBA00023125"/>
    </source>
</evidence>
<evidence type="ECO:0000259" key="3">
    <source>
        <dbReference type="PROSITE" id="PS50118"/>
    </source>
</evidence>
<dbReference type="Proteomes" id="UP001363151">
    <property type="component" value="Unassembled WGS sequence"/>
</dbReference>
<accession>A0ABR1FGM5</accession>
<gene>
    <name evidence="4" type="primary">PBC1</name>
    <name evidence="4" type="ORF">SO694_00189049</name>
</gene>